<keyword evidence="2" id="KW-0238">DNA-binding</keyword>
<dbReference type="GO" id="GO:0015074">
    <property type="term" value="P:DNA integration"/>
    <property type="evidence" value="ECO:0007669"/>
    <property type="project" value="InterPro"/>
</dbReference>
<dbReference type="PANTHER" id="PTHR35528">
    <property type="entry name" value="BLL1675 PROTEIN"/>
    <property type="match status" value="1"/>
</dbReference>
<organism evidence="5 6">
    <name type="scientific">Legionella israelensis</name>
    <dbReference type="NCBI Taxonomy" id="454"/>
    <lineage>
        <taxon>Bacteria</taxon>
        <taxon>Pseudomonadati</taxon>
        <taxon>Pseudomonadota</taxon>
        <taxon>Gammaproteobacteria</taxon>
        <taxon>Legionellales</taxon>
        <taxon>Legionellaceae</taxon>
        <taxon>Legionella</taxon>
    </lineage>
</organism>
<dbReference type="Proteomes" id="UP000054761">
    <property type="component" value="Unassembled WGS sequence"/>
</dbReference>
<evidence type="ECO:0000256" key="3">
    <source>
        <dbReference type="ARBA" id="ARBA00023172"/>
    </source>
</evidence>
<gene>
    <name evidence="5" type="ORF">Lisr_1891</name>
</gene>
<dbReference type="PANTHER" id="PTHR35528:SF3">
    <property type="entry name" value="BLL1675 PROTEIN"/>
    <property type="match status" value="1"/>
</dbReference>
<dbReference type="AlphaFoldDB" id="A0A0W0VJQ9"/>
<dbReference type="PATRIC" id="fig|454.4.peg.2061"/>
<keyword evidence="3" id="KW-0233">DNA recombination</keyword>
<dbReference type="OrthoDB" id="4315389at2"/>
<dbReference type="InterPro" id="IPR047930">
    <property type="entry name" value="Transpos_IS6"/>
</dbReference>
<proteinExistence type="predicted"/>
<dbReference type="PROSITE" id="PS50994">
    <property type="entry name" value="INTEGRASE"/>
    <property type="match status" value="1"/>
</dbReference>
<dbReference type="EMBL" id="LNYH01000108">
    <property type="protein sequence ID" value="KTD20041.1"/>
    <property type="molecule type" value="Genomic_DNA"/>
</dbReference>
<comment type="caution">
    <text evidence="5">The sequence shown here is derived from an EMBL/GenBank/DDBJ whole genome shotgun (WGS) entry which is preliminary data.</text>
</comment>
<dbReference type="Pfam" id="PF13610">
    <property type="entry name" value="DDE_Tnp_IS240"/>
    <property type="match status" value="1"/>
</dbReference>
<dbReference type="GO" id="GO:0032196">
    <property type="term" value="P:transposition"/>
    <property type="evidence" value="ECO:0007669"/>
    <property type="project" value="UniProtKB-KW"/>
</dbReference>
<protein>
    <submittedName>
        <fullName evidence="5">Transposase</fullName>
    </submittedName>
</protein>
<evidence type="ECO:0000313" key="5">
    <source>
        <dbReference type="EMBL" id="KTD20041.1"/>
    </source>
</evidence>
<sequence>MISFKWRHFKRDIILMLVRWYLAYSLSYRDVEELALERGLKVDHSTIHRWVIEYSPQLEETFRKRYKRPIGVSWRMDETYIKVKGQWMYLYRAVNKEGQTVDFMLSEKRDEPAARAFFEKAIGSSGIPDKVTMDKSGANKAGIDTINLQLALLFMMGGLFLQVNVRQIKYLNNIVEQDHRFVKKITKPIKGFKDFQSARATLAGIELHHMLKKGQHLQAENQSIFEQFYGLAA</sequence>
<name>A0A0W0VJQ9_9GAMM</name>
<keyword evidence="6" id="KW-1185">Reference proteome</keyword>
<evidence type="ECO:0000256" key="2">
    <source>
        <dbReference type="ARBA" id="ARBA00023125"/>
    </source>
</evidence>
<dbReference type="GO" id="GO:0003677">
    <property type="term" value="F:DNA binding"/>
    <property type="evidence" value="ECO:0007669"/>
    <property type="project" value="UniProtKB-KW"/>
</dbReference>
<accession>A0A0W0VJQ9</accession>
<dbReference type="NCBIfam" id="NF033587">
    <property type="entry name" value="transpos_IS6"/>
    <property type="match status" value="1"/>
</dbReference>
<keyword evidence="1" id="KW-0815">Transposition</keyword>
<evidence type="ECO:0000313" key="6">
    <source>
        <dbReference type="Proteomes" id="UP000054761"/>
    </source>
</evidence>
<reference evidence="5 6" key="1">
    <citation type="submission" date="2015-11" db="EMBL/GenBank/DDBJ databases">
        <title>Genomic analysis of 38 Legionella species identifies large and diverse effector repertoires.</title>
        <authorList>
            <person name="Burstein D."/>
            <person name="Amaro F."/>
            <person name="Zusman T."/>
            <person name="Lifshitz Z."/>
            <person name="Cohen O."/>
            <person name="Gilbert J.A."/>
            <person name="Pupko T."/>
            <person name="Shuman H.A."/>
            <person name="Segal G."/>
        </authorList>
    </citation>
    <scope>NUCLEOTIDE SEQUENCE [LARGE SCALE GENOMIC DNA]</scope>
    <source>
        <strain evidence="5 6">Bercovier 4</strain>
    </source>
</reference>
<dbReference type="GO" id="GO:0006310">
    <property type="term" value="P:DNA recombination"/>
    <property type="evidence" value="ECO:0007669"/>
    <property type="project" value="UniProtKB-KW"/>
</dbReference>
<dbReference type="InterPro" id="IPR001584">
    <property type="entry name" value="Integrase_cat-core"/>
</dbReference>
<dbReference type="InterPro" id="IPR052183">
    <property type="entry name" value="IS_Transposase"/>
</dbReference>
<dbReference type="InterPro" id="IPR032874">
    <property type="entry name" value="DDE_dom"/>
</dbReference>
<evidence type="ECO:0000259" key="4">
    <source>
        <dbReference type="PROSITE" id="PS50994"/>
    </source>
</evidence>
<evidence type="ECO:0000256" key="1">
    <source>
        <dbReference type="ARBA" id="ARBA00022578"/>
    </source>
</evidence>
<feature type="domain" description="Integrase catalytic" evidence="4">
    <location>
        <begin position="65"/>
        <end position="232"/>
    </location>
</feature>
<dbReference type="RefSeq" id="WP_058502214.1">
    <property type="nucleotide sequence ID" value="NZ_CAAAJA010000103.1"/>
</dbReference>
<dbReference type="STRING" id="454.Lisr_1891"/>